<dbReference type="GO" id="GO:1990281">
    <property type="term" value="C:efflux pump complex"/>
    <property type="evidence" value="ECO:0007669"/>
    <property type="project" value="TreeGrafter"/>
</dbReference>
<evidence type="ECO:0000259" key="6">
    <source>
        <dbReference type="Pfam" id="PF25989"/>
    </source>
</evidence>
<feature type="region of interest" description="Disordered" evidence="2">
    <location>
        <begin position="129"/>
        <end position="154"/>
    </location>
</feature>
<feature type="domain" description="YknX-like C-terminal permuted SH3-like" evidence="6">
    <location>
        <begin position="347"/>
        <end position="414"/>
    </location>
</feature>
<evidence type="ECO:0000256" key="2">
    <source>
        <dbReference type="SAM" id="MobiDB-lite"/>
    </source>
</evidence>
<dbReference type="InterPro" id="IPR058625">
    <property type="entry name" value="MdtA-like_BSH"/>
</dbReference>
<name>A0A0F7BZ41_BRELA</name>
<evidence type="ECO:0000313" key="7">
    <source>
        <dbReference type="EMBL" id="AKF93377.1"/>
    </source>
</evidence>
<evidence type="ECO:0000259" key="4">
    <source>
        <dbReference type="Pfam" id="PF25917"/>
    </source>
</evidence>
<dbReference type="Gene3D" id="2.40.420.20">
    <property type="match status" value="1"/>
</dbReference>
<dbReference type="AlphaFoldDB" id="A0A0F7BZ41"/>
<feature type="domain" description="CusB-like beta-barrel" evidence="5">
    <location>
        <begin position="266"/>
        <end position="339"/>
    </location>
</feature>
<dbReference type="Pfam" id="PF25989">
    <property type="entry name" value="YknX_C"/>
    <property type="match status" value="1"/>
</dbReference>
<dbReference type="InterPro" id="IPR006143">
    <property type="entry name" value="RND_pump_MFP"/>
</dbReference>
<dbReference type="NCBIfam" id="TIGR01730">
    <property type="entry name" value="RND_mfp"/>
    <property type="match status" value="1"/>
</dbReference>
<dbReference type="Gene3D" id="2.40.50.100">
    <property type="match status" value="1"/>
</dbReference>
<dbReference type="PANTHER" id="PTHR30469:SF15">
    <property type="entry name" value="HLYD FAMILY OF SECRETION PROTEINS"/>
    <property type="match status" value="1"/>
</dbReference>
<dbReference type="EMBL" id="CP011074">
    <property type="protein sequence ID" value="AKF93377.1"/>
    <property type="molecule type" value="Genomic_DNA"/>
</dbReference>
<protein>
    <submittedName>
        <fullName evidence="7">Transporter</fullName>
    </submittedName>
</protein>
<feature type="domain" description="Multidrug resistance protein MdtA-like barrel-sandwich hybrid" evidence="4">
    <location>
        <begin position="72"/>
        <end position="251"/>
    </location>
</feature>
<evidence type="ECO:0000256" key="3">
    <source>
        <dbReference type="SAM" id="SignalP"/>
    </source>
</evidence>
<dbReference type="SUPFAM" id="SSF111369">
    <property type="entry name" value="HlyD-like secretion proteins"/>
    <property type="match status" value="2"/>
</dbReference>
<reference evidence="7" key="1">
    <citation type="submission" date="2015-03" db="EMBL/GenBank/DDBJ databases">
        <title>MIGS Cultured Bacterial/Archaeal sample from Brevibacillus laterosporus.</title>
        <authorList>
            <person name="Zeng D."/>
            <person name="Zhu L."/>
            <person name="Dong G."/>
            <person name="Ye W."/>
            <person name="Ren D."/>
            <person name="Wu L."/>
            <person name="Xu J."/>
            <person name="Li G."/>
            <person name="Guo L."/>
        </authorList>
    </citation>
    <scope>NUCLEOTIDE SEQUENCE</scope>
    <source>
        <strain evidence="7">B9</strain>
    </source>
</reference>
<evidence type="ECO:0000259" key="5">
    <source>
        <dbReference type="Pfam" id="PF25954"/>
    </source>
</evidence>
<feature type="chain" id="PRO_5002513681" evidence="3">
    <location>
        <begin position="32"/>
        <end position="416"/>
    </location>
</feature>
<gene>
    <name evidence="7" type="ORF">EX87_06835</name>
</gene>
<dbReference type="InterPro" id="IPR058792">
    <property type="entry name" value="Beta-barrel_RND_2"/>
</dbReference>
<dbReference type="InterPro" id="IPR058637">
    <property type="entry name" value="YknX-like_C"/>
</dbReference>
<sequence length="416" mass="43919">MKLKAKTTMNKKMILAAASALFLVAGCSNQAAENTPTEQTESVTPVQIEMSKLGTVSSSAGFTAKLAPSQDVQLSPKLSGKITSLPVRLGQYVKQGETLFSVDEQDVINSIKQAEAAYQVAKANLNQAGNSSSQGLEQAKNSLSQAQTALQDAERNQQRMQTLFNQGAIALQQYEQANTQLANARTAVANAQEGLKSATQMSAVGVSEASVKQAAVSLENARTQLGNAVVKAPFSGYISSVNGAVGQVASPQSPVVTLVNTNPLVVKANLSEQDISQVKVGDEVKVNITALGKEMTAKVAAVSPVMDQQLKAYPIEISIPNPNNELKADMVVNMNLVGQQGKGQEMVVVPRKAVFDRDGKQYVYVVEGEVAKQVAVTTGEGSSESIEILTGIKADQQVVVKGQTLLKDGSKVTIQK</sequence>
<evidence type="ECO:0000256" key="1">
    <source>
        <dbReference type="ARBA" id="ARBA00009477"/>
    </source>
</evidence>
<dbReference type="PROSITE" id="PS51257">
    <property type="entry name" value="PROKAR_LIPOPROTEIN"/>
    <property type="match status" value="1"/>
</dbReference>
<keyword evidence="3" id="KW-0732">Signal</keyword>
<dbReference type="Pfam" id="PF25917">
    <property type="entry name" value="BSH_RND"/>
    <property type="match status" value="1"/>
</dbReference>
<feature type="signal peptide" evidence="3">
    <location>
        <begin position="1"/>
        <end position="31"/>
    </location>
</feature>
<dbReference type="RefSeq" id="WP_031412201.1">
    <property type="nucleotide sequence ID" value="NZ_CP011074.1"/>
</dbReference>
<dbReference type="Gene3D" id="1.10.287.470">
    <property type="entry name" value="Helix hairpin bin"/>
    <property type="match status" value="2"/>
</dbReference>
<dbReference type="PANTHER" id="PTHR30469">
    <property type="entry name" value="MULTIDRUG RESISTANCE PROTEIN MDTA"/>
    <property type="match status" value="1"/>
</dbReference>
<proteinExistence type="inferred from homology"/>
<comment type="similarity">
    <text evidence="1">Belongs to the membrane fusion protein (MFP) (TC 8.A.1) family.</text>
</comment>
<accession>A0A0F7BZ41</accession>
<dbReference type="Pfam" id="PF25954">
    <property type="entry name" value="Beta-barrel_RND_2"/>
    <property type="match status" value="1"/>
</dbReference>
<dbReference type="GO" id="GO:0015562">
    <property type="term" value="F:efflux transmembrane transporter activity"/>
    <property type="evidence" value="ECO:0007669"/>
    <property type="project" value="TreeGrafter"/>
</dbReference>
<feature type="compositionally biased region" description="Polar residues" evidence="2">
    <location>
        <begin position="129"/>
        <end position="150"/>
    </location>
</feature>
<dbReference type="Gene3D" id="2.40.30.170">
    <property type="match status" value="1"/>
</dbReference>
<organism evidence="7">
    <name type="scientific">Brevibacillus laterosporus</name>
    <name type="common">Bacillus laterosporus</name>
    <dbReference type="NCBI Taxonomy" id="1465"/>
    <lineage>
        <taxon>Bacteria</taxon>
        <taxon>Bacillati</taxon>
        <taxon>Bacillota</taxon>
        <taxon>Bacilli</taxon>
        <taxon>Bacillales</taxon>
        <taxon>Paenibacillaceae</taxon>
        <taxon>Brevibacillus</taxon>
    </lineage>
</organism>